<proteinExistence type="predicted"/>
<dbReference type="Proteomes" id="UP001372338">
    <property type="component" value="Unassembled WGS sequence"/>
</dbReference>
<keyword evidence="3" id="KW-1185">Reference proteome</keyword>
<evidence type="ECO:0000313" key="3">
    <source>
        <dbReference type="Proteomes" id="UP001372338"/>
    </source>
</evidence>
<reference evidence="2 3" key="1">
    <citation type="submission" date="2024-01" db="EMBL/GenBank/DDBJ databases">
        <title>The genomes of 5 underutilized Papilionoideae crops provide insights into root nodulation and disease resistanc.</title>
        <authorList>
            <person name="Yuan L."/>
        </authorList>
    </citation>
    <scope>NUCLEOTIDE SEQUENCE [LARGE SCALE GENOMIC DNA]</scope>
    <source>
        <strain evidence="2">ZHUSHIDOU_FW_LH</strain>
        <tissue evidence="2">Leaf</tissue>
    </source>
</reference>
<gene>
    <name evidence="2" type="ORF">RIF29_03357</name>
</gene>
<evidence type="ECO:0000256" key="1">
    <source>
        <dbReference type="SAM" id="MobiDB-lite"/>
    </source>
</evidence>
<evidence type="ECO:0000313" key="2">
    <source>
        <dbReference type="EMBL" id="KAK7289603.1"/>
    </source>
</evidence>
<accession>A0AAN9J172</accession>
<dbReference type="AlphaFoldDB" id="A0AAN9J172"/>
<protein>
    <submittedName>
        <fullName evidence="2">Uncharacterized protein</fullName>
    </submittedName>
</protein>
<sequence>MTVLLSTNPAVPQVKDATSTSSMGIKPTTTMVTTRGNDRDHWDQLREGASRGPRTERSRQGESDSRDIRDIASSGVARRPPPKGGAS</sequence>
<name>A0AAN9J172_CROPI</name>
<dbReference type="EMBL" id="JAYWIO010000001">
    <property type="protein sequence ID" value="KAK7289603.1"/>
    <property type="molecule type" value="Genomic_DNA"/>
</dbReference>
<organism evidence="2 3">
    <name type="scientific">Crotalaria pallida</name>
    <name type="common">Smooth rattlebox</name>
    <name type="synonym">Crotalaria striata</name>
    <dbReference type="NCBI Taxonomy" id="3830"/>
    <lineage>
        <taxon>Eukaryota</taxon>
        <taxon>Viridiplantae</taxon>
        <taxon>Streptophyta</taxon>
        <taxon>Embryophyta</taxon>
        <taxon>Tracheophyta</taxon>
        <taxon>Spermatophyta</taxon>
        <taxon>Magnoliopsida</taxon>
        <taxon>eudicotyledons</taxon>
        <taxon>Gunneridae</taxon>
        <taxon>Pentapetalae</taxon>
        <taxon>rosids</taxon>
        <taxon>fabids</taxon>
        <taxon>Fabales</taxon>
        <taxon>Fabaceae</taxon>
        <taxon>Papilionoideae</taxon>
        <taxon>50 kb inversion clade</taxon>
        <taxon>genistoids sensu lato</taxon>
        <taxon>core genistoids</taxon>
        <taxon>Crotalarieae</taxon>
        <taxon>Crotalaria</taxon>
    </lineage>
</organism>
<feature type="compositionally biased region" description="Basic and acidic residues" evidence="1">
    <location>
        <begin position="36"/>
        <end position="70"/>
    </location>
</feature>
<feature type="region of interest" description="Disordered" evidence="1">
    <location>
        <begin position="1"/>
        <end position="87"/>
    </location>
</feature>
<feature type="compositionally biased region" description="Polar residues" evidence="1">
    <location>
        <begin position="1"/>
        <end position="35"/>
    </location>
</feature>
<comment type="caution">
    <text evidence="2">The sequence shown here is derived from an EMBL/GenBank/DDBJ whole genome shotgun (WGS) entry which is preliminary data.</text>
</comment>